<dbReference type="AlphaFoldDB" id="A0A2S8F2Y8"/>
<dbReference type="Gene3D" id="3.90.320.10">
    <property type="match status" value="1"/>
</dbReference>
<accession>A0A2S8F2Y8</accession>
<dbReference type="GO" id="GO:0003677">
    <property type="term" value="F:DNA binding"/>
    <property type="evidence" value="ECO:0007669"/>
    <property type="project" value="UniProtKB-KW"/>
</dbReference>
<keyword evidence="7 15" id="KW-0067">ATP-binding</keyword>
<dbReference type="Pfam" id="PF12705">
    <property type="entry name" value="PDDEXK_1"/>
    <property type="match status" value="1"/>
</dbReference>
<proteinExistence type="predicted"/>
<dbReference type="Pfam" id="PF00580">
    <property type="entry name" value="UvrD-helicase"/>
    <property type="match status" value="1"/>
</dbReference>
<reference evidence="18 19" key="1">
    <citation type="submission" date="2018-02" db="EMBL/GenBank/DDBJ databases">
        <title>Comparative genomes isolates from brazilian mangrove.</title>
        <authorList>
            <person name="Araujo J.E."/>
            <person name="Taketani R.G."/>
            <person name="Silva M.C.P."/>
            <person name="Loureco M.V."/>
            <person name="Andreote F.D."/>
        </authorList>
    </citation>
    <scope>NUCLEOTIDE SEQUENCE [LARGE SCALE GENOMIC DNA]</scope>
    <source>
        <strain evidence="18 19">NAP PRIS-MGV</strain>
    </source>
</reference>
<evidence type="ECO:0000256" key="12">
    <source>
        <dbReference type="ARBA" id="ARBA00034808"/>
    </source>
</evidence>
<dbReference type="EMBL" id="PUIB01000030">
    <property type="protein sequence ID" value="PQO26535.1"/>
    <property type="molecule type" value="Genomic_DNA"/>
</dbReference>
<dbReference type="Gene3D" id="1.10.486.10">
    <property type="entry name" value="PCRA, domain 4"/>
    <property type="match status" value="1"/>
</dbReference>
<evidence type="ECO:0000256" key="15">
    <source>
        <dbReference type="PROSITE-ProRule" id="PRU00560"/>
    </source>
</evidence>
<gene>
    <name evidence="18" type="ORF">C5Y98_29525</name>
</gene>
<keyword evidence="4 15" id="KW-0378">Hydrolase</keyword>
<evidence type="ECO:0000256" key="9">
    <source>
        <dbReference type="ARBA" id="ARBA00023204"/>
    </source>
</evidence>
<keyword evidence="10" id="KW-0413">Isomerase</keyword>
<evidence type="ECO:0000256" key="14">
    <source>
        <dbReference type="ARBA" id="ARBA00048988"/>
    </source>
</evidence>
<dbReference type="GO" id="GO:0043138">
    <property type="term" value="F:3'-5' DNA helicase activity"/>
    <property type="evidence" value="ECO:0007669"/>
    <property type="project" value="UniProtKB-EC"/>
</dbReference>
<keyword evidence="9" id="KW-0234">DNA repair</keyword>
<dbReference type="InterPro" id="IPR038726">
    <property type="entry name" value="PDDEXK_AddAB-type"/>
</dbReference>
<dbReference type="PANTHER" id="PTHR11070:SF2">
    <property type="entry name" value="ATP-DEPENDENT DNA HELICASE SRS2"/>
    <property type="match status" value="1"/>
</dbReference>
<dbReference type="InterPro" id="IPR011335">
    <property type="entry name" value="Restrct_endonuc-II-like"/>
</dbReference>
<keyword evidence="3" id="KW-0227">DNA damage</keyword>
<comment type="catalytic activity">
    <reaction evidence="14">
        <text>ATP + H2O = ADP + phosphate + H(+)</text>
        <dbReference type="Rhea" id="RHEA:13065"/>
        <dbReference type="ChEBI" id="CHEBI:15377"/>
        <dbReference type="ChEBI" id="CHEBI:15378"/>
        <dbReference type="ChEBI" id="CHEBI:30616"/>
        <dbReference type="ChEBI" id="CHEBI:43474"/>
        <dbReference type="ChEBI" id="CHEBI:456216"/>
        <dbReference type="EC" id="5.6.2.4"/>
    </reaction>
</comment>
<evidence type="ECO:0000259" key="17">
    <source>
        <dbReference type="PROSITE" id="PS51217"/>
    </source>
</evidence>
<evidence type="ECO:0000256" key="11">
    <source>
        <dbReference type="ARBA" id="ARBA00034617"/>
    </source>
</evidence>
<dbReference type="Proteomes" id="UP000239388">
    <property type="component" value="Unassembled WGS sequence"/>
</dbReference>
<dbReference type="PROSITE" id="PS51198">
    <property type="entry name" value="UVRD_HELICASE_ATP_BIND"/>
    <property type="match status" value="1"/>
</dbReference>
<evidence type="ECO:0000256" key="13">
    <source>
        <dbReference type="ARBA" id="ARBA00034923"/>
    </source>
</evidence>
<organism evidence="18 19">
    <name type="scientific">Blastopirellula marina</name>
    <dbReference type="NCBI Taxonomy" id="124"/>
    <lineage>
        <taxon>Bacteria</taxon>
        <taxon>Pseudomonadati</taxon>
        <taxon>Planctomycetota</taxon>
        <taxon>Planctomycetia</taxon>
        <taxon>Pirellulales</taxon>
        <taxon>Pirellulaceae</taxon>
        <taxon>Blastopirellula</taxon>
    </lineage>
</organism>
<evidence type="ECO:0000256" key="5">
    <source>
        <dbReference type="ARBA" id="ARBA00022806"/>
    </source>
</evidence>
<evidence type="ECO:0000313" key="18">
    <source>
        <dbReference type="EMBL" id="PQO26535.1"/>
    </source>
</evidence>
<keyword evidence="6" id="KW-0269">Exonuclease</keyword>
<evidence type="ECO:0000256" key="3">
    <source>
        <dbReference type="ARBA" id="ARBA00022763"/>
    </source>
</evidence>
<keyword evidence="1" id="KW-0540">Nuclease</keyword>
<dbReference type="RefSeq" id="WP_105360019.1">
    <property type="nucleotide sequence ID" value="NZ_PUIB01000030.1"/>
</dbReference>
<dbReference type="OrthoDB" id="9810135at2"/>
<protein>
    <recommendedName>
        <fullName evidence="12">DNA 3'-5' helicase</fullName>
        <ecNumber evidence="12">5.6.2.4</ecNumber>
    </recommendedName>
    <alternativeName>
        <fullName evidence="13">DNA 3'-5' helicase II</fullName>
    </alternativeName>
</protein>
<comment type="caution">
    <text evidence="18">The sequence shown here is derived from an EMBL/GenBank/DDBJ whole genome shotgun (WGS) entry which is preliminary data.</text>
</comment>
<evidence type="ECO:0000256" key="10">
    <source>
        <dbReference type="ARBA" id="ARBA00023235"/>
    </source>
</evidence>
<evidence type="ECO:0000256" key="7">
    <source>
        <dbReference type="ARBA" id="ARBA00022840"/>
    </source>
</evidence>
<evidence type="ECO:0000313" key="19">
    <source>
        <dbReference type="Proteomes" id="UP000239388"/>
    </source>
</evidence>
<dbReference type="InterPro" id="IPR011604">
    <property type="entry name" value="PDDEXK-like_dom_sf"/>
</dbReference>
<dbReference type="InterPro" id="IPR027417">
    <property type="entry name" value="P-loop_NTPase"/>
</dbReference>
<evidence type="ECO:0000256" key="8">
    <source>
        <dbReference type="ARBA" id="ARBA00023125"/>
    </source>
</evidence>
<keyword evidence="2 15" id="KW-0547">Nucleotide-binding</keyword>
<dbReference type="PANTHER" id="PTHR11070">
    <property type="entry name" value="UVRD / RECB / PCRA DNA HELICASE FAMILY MEMBER"/>
    <property type="match status" value="1"/>
</dbReference>
<name>A0A2S8F2Y8_9BACT</name>
<feature type="domain" description="UvrD-like helicase ATP-binding" evidence="16">
    <location>
        <begin position="1"/>
        <end position="420"/>
    </location>
</feature>
<dbReference type="SUPFAM" id="SSF52540">
    <property type="entry name" value="P-loop containing nucleoside triphosphate hydrolases"/>
    <property type="match status" value="1"/>
</dbReference>
<dbReference type="GO" id="GO:0005829">
    <property type="term" value="C:cytosol"/>
    <property type="evidence" value="ECO:0007669"/>
    <property type="project" value="TreeGrafter"/>
</dbReference>
<feature type="domain" description="UvrD-like helicase C-terminal" evidence="17">
    <location>
        <begin position="445"/>
        <end position="673"/>
    </location>
</feature>
<dbReference type="GO" id="GO:0004527">
    <property type="term" value="F:exonuclease activity"/>
    <property type="evidence" value="ECO:0007669"/>
    <property type="project" value="UniProtKB-KW"/>
</dbReference>
<dbReference type="PROSITE" id="PS51217">
    <property type="entry name" value="UVRD_HELICASE_CTER"/>
    <property type="match status" value="1"/>
</dbReference>
<dbReference type="GO" id="GO:0005524">
    <property type="term" value="F:ATP binding"/>
    <property type="evidence" value="ECO:0007669"/>
    <property type="project" value="UniProtKB-UniRule"/>
</dbReference>
<dbReference type="Gene3D" id="3.40.50.300">
    <property type="entry name" value="P-loop containing nucleotide triphosphate hydrolases"/>
    <property type="match status" value="4"/>
</dbReference>
<dbReference type="EC" id="5.6.2.4" evidence="12"/>
<dbReference type="InterPro" id="IPR014016">
    <property type="entry name" value="UvrD-like_ATP-bd"/>
</dbReference>
<dbReference type="GO" id="GO:0033202">
    <property type="term" value="C:DNA helicase complex"/>
    <property type="evidence" value="ECO:0007669"/>
    <property type="project" value="TreeGrafter"/>
</dbReference>
<keyword evidence="8" id="KW-0238">DNA-binding</keyword>
<dbReference type="InterPro" id="IPR014017">
    <property type="entry name" value="DNA_helicase_UvrD-like_C"/>
</dbReference>
<feature type="binding site" evidence="15">
    <location>
        <begin position="11"/>
        <end position="18"/>
    </location>
    <ligand>
        <name>ATP</name>
        <dbReference type="ChEBI" id="CHEBI:30616"/>
    </ligand>
</feature>
<evidence type="ECO:0000256" key="1">
    <source>
        <dbReference type="ARBA" id="ARBA00022722"/>
    </source>
</evidence>
<dbReference type="Pfam" id="PF13361">
    <property type="entry name" value="UvrD_C"/>
    <property type="match status" value="1"/>
</dbReference>
<dbReference type="GO" id="GO:0000725">
    <property type="term" value="P:recombinational repair"/>
    <property type="evidence" value="ECO:0007669"/>
    <property type="project" value="TreeGrafter"/>
</dbReference>
<sequence>MKTFQHRLIRASAGSGKTFQLSNRFLGVLAAGDSPAEILATTFTRKAAGEILDRIMIRLAEAARDPKKLAELNNFIEAEPVTQQACISTLRELTRQLHRLRVQTLDSFFIQVAQCFSFEMGFPPGWSIADEVDDSELRVNAIEELLREHEAQLVLEIVHLMSKGETTRGVSQLMLDAASQLYGLFQETPAEVWTALKTRKPPKDQEIEAAKKLLLEAPLDKRMTKARTEDLSRFDEGDYGGFLEKGLAKKVIDDDLMYYRAEIPADVARAYQTLIDAAACEPYNLLVRQTEGAFQLLARFDAIYRRLKFQSQAYRFDDVTRFLSRQADADTPTRVAYRLDGHINHLLLDEFQDTSPAQWSVLRPVARRVTAHAQGSFFCVGDVKQAIYGWRGGVAEIFEEVVSELGELDEAELKVSFRSSPVVIDFVNLVARNLHRHPSLDRFEEGVKRWQTLFADHSTAKTSLPGYVSVQTAGYDEDGEPSNEMLFIAAAEKVCSSLESAPGSEVGVLVRTNSAVRKMIFELRQRGVTASEEGGGTLTDSASVQLMMSLLQWIDHPADTVARFHVQNSPLAEVVGLTPQLGIRKASELAQSLRSELLVDGYGPTLRRWSRVLVEIGNSRERRRVEQLVRMGHAYQPKSSLRASDFIEFVETQRVADPQASAVRVMTIHQAKGLQFDVVVLLDLDHEFPGRPPNFVIERSAPLAPVTGIVRYANKDVQKILPPRLQRMFGSASNQQAVEELCVLYVAITRAVNAMHIIIKPPTSREKNTPRTMAGLVTEALEVTRQPQGNDVVFEMGDSQWYAHLAPADAPQSHRAPAIARRLPIEMAPAKRQRGEALSPSKLEGGPRLRVANLLETTDSTGRLVGSVTHAWLERIEWLDDFELDEAKFQAVARSLVGDALNIDHLLSRFRKIIEQPNLRQLLGRETAPRPKSVSKSATGQVRQEQTFAIAVEGGIQNGSIDRLVLWREGEKVIAADVIDFKTDRLPADDADALAERAAFYRPQVNAYRRAVQQMWQLPEKAVSGHLYFASLDAVVEVKS</sequence>
<dbReference type="SUPFAM" id="SSF52980">
    <property type="entry name" value="Restriction endonuclease-like"/>
    <property type="match status" value="1"/>
</dbReference>
<keyword evidence="5 15" id="KW-0347">Helicase</keyword>
<dbReference type="InterPro" id="IPR000212">
    <property type="entry name" value="DNA_helicase_UvrD/REP"/>
</dbReference>
<evidence type="ECO:0000259" key="16">
    <source>
        <dbReference type="PROSITE" id="PS51198"/>
    </source>
</evidence>
<comment type="catalytic activity">
    <reaction evidence="11">
        <text>Couples ATP hydrolysis with the unwinding of duplex DNA by translocating in the 3'-5' direction.</text>
        <dbReference type="EC" id="5.6.2.4"/>
    </reaction>
</comment>
<evidence type="ECO:0000256" key="2">
    <source>
        <dbReference type="ARBA" id="ARBA00022741"/>
    </source>
</evidence>
<evidence type="ECO:0000256" key="4">
    <source>
        <dbReference type="ARBA" id="ARBA00022801"/>
    </source>
</evidence>
<evidence type="ECO:0000256" key="6">
    <source>
        <dbReference type="ARBA" id="ARBA00022839"/>
    </source>
</evidence>